<evidence type="ECO:0000313" key="1">
    <source>
        <dbReference type="EnsemblProtists" id="HpaP813686"/>
    </source>
</evidence>
<proteinExistence type="predicted"/>
<dbReference type="VEuPathDB" id="FungiDB:HpaG813686"/>
<reference evidence="1" key="2">
    <citation type="submission" date="2015-06" db="UniProtKB">
        <authorList>
            <consortium name="EnsemblProtists"/>
        </authorList>
    </citation>
    <scope>IDENTIFICATION</scope>
    <source>
        <strain evidence="1">Emoy2</strain>
    </source>
</reference>
<dbReference type="Proteomes" id="UP000011713">
    <property type="component" value="Unassembled WGS sequence"/>
</dbReference>
<reference evidence="2" key="1">
    <citation type="journal article" date="2010" name="Science">
        <title>Signatures of adaptation to obligate biotrophy in the Hyaloperonospora arabidopsidis genome.</title>
        <authorList>
            <person name="Baxter L."/>
            <person name="Tripathy S."/>
            <person name="Ishaque N."/>
            <person name="Boot N."/>
            <person name="Cabral A."/>
            <person name="Kemen E."/>
            <person name="Thines M."/>
            <person name="Ah-Fong A."/>
            <person name="Anderson R."/>
            <person name="Badejoko W."/>
            <person name="Bittner-Eddy P."/>
            <person name="Boore J.L."/>
            <person name="Chibucos M.C."/>
            <person name="Coates M."/>
            <person name="Dehal P."/>
            <person name="Delehaunty K."/>
            <person name="Dong S."/>
            <person name="Downton P."/>
            <person name="Dumas B."/>
            <person name="Fabro G."/>
            <person name="Fronick C."/>
            <person name="Fuerstenberg S.I."/>
            <person name="Fulton L."/>
            <person name="Gaulin E."/>
            <person name="Govers F."/>
            <person name="Hughes L."/>
            <person name="Humphray S."/>
            <person name="Jiang R.H."/>
            <person name="Judelson H."/>
            <person name="Kamoun S."/>
            <person name="Kyung K."/>
            <person name="Meijer H."/>
            <person name="Minx P."/>
            <person name="Morris P."/>
            <person name="Nelson J."/>
            <person name="Phuntumart V."/>
            <person name="Qutob D."/>
            <person name="Rehmany A."/>
            <person name="Rougon-Cardoso A."/>
            <person name="Ryden P."/>
            <person name="Torto-Alalibo T."/>
            <person name="Studholme D."/>
            <person name="Wang Y."/>
            <person name="Win J."/>
            <person name="Wood J."/>
            <person name="Clifton S.W."/>
            <person name="Rogers J."/>
            <person name="Van den Ackerveken G."/>
            <person name="Jones J.D."/>
            <person name="McDowell J.M."/>
            <person name="Beynon J."/>
            <person name="Tyler B.M."/>
        </authorList>
    </citation>
    <scope>NUCLEOTIDE SEQUENCE [LARGE SCALE GENOMIC DNA]</scope>
    <source>
        <strain evidence="2">Emoy2</strain>
    </source>
</reference>
<evidence type="ECO:0000313" key="2">
    <source>
        <dbReference type="Proteomes" id="UP000011713"/>
    </source>
</evidence>
<dbReference type="InParanoid" id="M4C3L8"/>
<dbReference type="HOGENOM" id="CLU_2817923_0_0_1"/>
<keyword evidence="2" id="KW-1185">Reference proteome</keyword>
<sequence>MDQRTSASVLLGSRWISLHFTCAVAPHWSLRWQQRPRNAATGHYAGRIWACSEDGYALLSGTTVACP</sequence>
<dbReference type="AlphaFoldDB" id="M4C3L8"/>
<protein>
    <submittedName>
        <fullName evidence="1">Uncharacterized protein</fullName>
    </submittedName>
</protein>
<accession>M4C3L8</accession>
<dbReference type="EnsemblProtists" id="HpaT813686">
    <property type="protein sequence ID" value="HpaP813686"/>
    <property type="gene ID" value="HpaG813686"/>
</dbReference>
<organism evidence="1 2">
    <name type="scientific">Hyaloperonospora arabidopsidis (strain Emoy2)</name>
    <name type="common">Downy mildew agent</name>
    <name type="synonym">Peronospora arabidopsidis</name>
    <dbReference type="NCBI Taxonomy" id="559515"/>
    <lineage>
        <taxon>Eukaryota</taxon>
        <taxon>Sar</taxon>
        <taxon>Stramenopiles</taxon>
        <taxon>Oomycota</taxon>
        <taxon>Peronosporomycetes</taxon>
        <taxon>Peronosporales</taxon>
        <taxon>Peronosporaceae</taxon>
        <taxon>Hyaloperonospora</taxon>
    </lineage>
</organism>
<name>M4C3L8_HYAAE</name>
<dbReference type="EMBL" id="JH598171">
    <property type="status" value="NOT_ANNOTATED_CDS"/>
    <property type="molecule type" value="Genomic_DNA"/>
</dbReference>